<evidence type="ECO:0000313" key="2">
    <source>
        <dbReference type="EMBL" id="MBC9929431.1"/>
    </source>
</evidence>
<dbReference type="Proteomes" id="UP000659124">
    <property type="component" value="Unassembled WGS sequence"/>
</dbReference>
<keyword evidence="1" id="KW-0812">Transmembrane</keyword>
<reference evidence="2 3" key="1">
    <citation type="submission" date="2020-09" db="EMBL/GenBank/DDBJ databases">
        <title>Genome sequences of type strains of Chitinophaga qingshengii and Chitinophaga varians.</title>
        <authorList>
            <person name="Kittiwongwattana C."/>
        </authorList>
    </citation>
    <scope>NUCLEOTIDE SEQUENCE [LARGE SCALE GENOMIC DNA]</scope>
    <source>
        <strain evidence="2 3">JCM 30026</strain>
    </source>
</reference>
<feature type="transmembrane region" description="Helical" evidence="1">
    <location>
        <begin position="58"/>
        <end position="78"/>
    </location>
</feature>
<name>A0ABR7TG85_9BACT</name>
<dbReference type="SUPFAM" id="SSF81343">
    <property type="entry name" value="Fumarate reductase respiratory complex transmembrane subunits"/>
    <property type="match status" value="1"/>
</dbReference>
<feature type="transmembrane region" description="Helical" evidence="1">
    <location>
        <begin position="165"/>
        <end position="185"/>
    </location>
</feature>
<dbReference type="RefSeq" id="WP_188086560.1">
    <property type="nucleotide sequence ID" value="NZ_JACVFC010000001.1"/>
</dbReference>
<keyword evidence="1" id="KW-1133">Transmembrane helix</keyword>
<keyword evidence="3" id="KW-1185">Reference proteome</keyword>
<keyword evidence="1" id="KW-0472">Membrane</keyword>
<accession>A0ABR7TG85</accession>
<dbReference type="Gene3D" id="1.20.1300.10">
    <property type="entry name" value="Fumarate reductase/succinate dehydrogenase, transmembrane subunit"/>
    <property type="match status" value="1"/>
</dbReference>
<sequence>MTKSAHATSCSKTIHYWSGITLSVFIGFHLFNQLTSLIGADAHIKVMQAFRTVYRHPAVETILLIAVLFQAVTGLKMVFTRKRSSTVEKIQVYSGLYLSFFLFFHVGAVLYGRWLGMNTHFYFAAAGLNMYPAMFFFIPYYLLAVAGVTLHVAAVHYRKTGSLGWSRAIAITGVLAALLIIIGFTNRFQWREIPPANKAFIQQSFGG</sequence>
<dbReference type="EMBL" id="JACVFC010000001">
    <property type="protein sequence ID" value="MBC9929431.1"/>
    <property type="molecule type" value="Genomic_DNA"/>
</dbReference>
<feature type="transmembrane region" description="Helical" evidence="1">
    <location>
        <begin position="131"/>
        <end position="153"/>
    </location>
</feature>
<feature type="transmembrane region" description="Helical" evidence="1">
    <location>
        <begin position="16"/>
        <end position="38"/>
    </location>
</feature>
<proteinExistence type="predicted"/>
<feature type="transmembrane region" description="Helical" evidence="1">
    <location>
        <begin position="90"/>
        <end position="111"/>
    </location>
</feature>
<evidence type="ECO:0000256" key="1">
    <source>
        <dbReference type="SAM" id="Phobius"/>
    </source>
</evidence>
<gene>
    <name evidence="2" type="ORF">ICL07_03540</name>
</gene>
<protein>
    <recommendedName>
        <fullName evidence="4">Succinate dehydrogenase</fullName>
    </recommendedName>
</protein>
<organism evidence="2 3">
    <name type="scientific">Chitinophaga qingshengii</name>
    <dbReference type="NCBI Taxonomy" id="1569794"/>
    <lineage>
        <taxon>Bacteria</taxon>
        <taxon>Pseudomonadati</taxon>
        <taxon>Bacteroidota</taxon>
        <taxon>Chitinophagia</taxon>
        <taxon>Chitinophagales</taxon>
        <taxon>Chitinophagaceae</taxon>
        <taxon>Chitinophaga</taxon>
    </lineage>
</organism>
<evidence type="ECO:0008006" key="4">
    <source>
        <dbReference type="Google" id="ProtNLM"/>
    </source>
</evidence>
<dbReference type="InterPro" id="IPR034804">
    <property type="entry name" value="SQR/QFR_C/D"/>
</dbReference>
<comment type="caution">
    <text evidence="2">The sequence shown here is derived from an EMBL/GenBank/DDBJ whole genome shotgun (WGS) entry which is preliminary data.</text>
</comment>
<evidence type="ECO:0000313" key="3">
    <source>
        <dbReference type="Proteomes" id="UP000659124"/>
    </source>
</evidence>